<dbReference type="InterPro" id="IPR000836">
    <property type="entry name" value="PRTase_dom"/>
</dbReference>
<dbReference type="KEGG" id="ndi:NDAI_0K00480"/>
<dbReference type="SUPFAM" id="SSF53271">
    <property type="entry name" value="PRTase-like"/>
    <property type="match status" value="1"/>
</dbReference>
<protein>
    <recommendedName>
        <fullName evidence="5">orotate phosphoribosyltransferase</fullName>
        <ecNumber evidence="5">2.4.2.10</ecNumber>
    </recommendedName>
</protein>
<accession>G0WHH8</accession>
<dbReference type="GO" id="GO:0006207">
    <property type="term" value="P:'de novo' pyrimidine nucleobase biosynthetic process"/>
    <property type="evidence" value="ECO:0007669"/>
    <property type="project" value="TreeGrafter"/>
</dbReference>
<dbReference type="STRING" id="1071378.G0WHH8"/>
<dbReference type="FunFam" id="3.40.50.2020:FF:000008">
    <property type="entry name" value="Orotate phosphoribosyltransferase"/>
    <property type="match status" value="1"/>
</dbReference>
<dbReference type="eggNOG" id="KOG1377">
    <property type="taxonomic scope" value="Eukaryota"/>
</dbReference>
<dbReference type="UniPathway" id="UPA00070">
    <property type="reaction ID" value="UER00119"/>
</dbReference>
<dbReference type="InterPro" id="IPR023031">
    <property type="entry name" value="OPRT"/>
</dbReference>
<reference evidence="10 11" key="1">
    <citation type="journal article" date="2011" name="Proc. Natl. Acad. Sci. U.S.A.">
        <title>Evolutionary erosion of yeast sex chromosomes by mating-type switching accidents.</title>
        <authorList>
            <person name="Gordon J.L."/>
            <person name="Armisen D."/>
            <person name="Proux-Wera E."/>
            <person name="Oheigeartaigh S.S."/>
            <person name="Byrne K.P."/>
            <person name="Wolfe K.H."/>
        </authorList>
    </citation>
    <scope>NUCLEOTIDE SEQUENCE [LARGE SCALE GENOMIC DNA]</scope>
    <source>
        <strain evidence="11">ATCC 10597 / BCRC 20456 / CBS 421 / NBRC 0211 / NRRL Y-12639</strain>
    </source>
</reference>
<evidence type="ECO:0000313" key="11">
    <source>
        <dbReference type="Proteomes" id="UP000000689"/>
    </source>
</evidence>
<dbReference type="GO" id="GO:0004588">
    <property type="term" value="F:orotate phosphoribosyltransferase activity"/>
    <property type="evidence" value="ECO:0007669"/>
    <property type="project" value="UniProtKB-EC"/>
</dbReference>
<dbReference type="InterPro" id="IPR029057">
    <property type="entry name" value="PRTase-like"/>
</dbReference>
<dbReference type="NCBIfam" id="TIGR00336">
    <property type="entry name" value="pyrE"/>
    <property type="match status" value="1"/>
</dbReference>
<sequence>MSSIIPLKDYQKCFIALALESQALKFGSFTLKSGRVSPYFFNLGFFNTGKLLSNLATSYANAIIQSGLKFDVIFGPAYKGIPLASIVCVKLAELGGIKYQNVQYAFNRKEAKDHGEGGNIVGASLKHKPVLIIDDVMTAGTAINEAFEIIAKANGVVVATIIALDRQEVITKDDSNTDSDKQRLSATEAVSAKYGIPVLSIVSLSNIIDYLDGKISDEEKKKIIEYRQIYGV</sequence>
<dbReference type="OMA" id="HAVCSAY"/>
<dbReference type="HOGENOM" id="CLU_074878_0_1_1"/>
<keyword evidence="7" id="KW-0808">Transferase</keyword>
<dbReference type="PANTHER" id="PTHR46683:SF1">
    <property type="entry name" value="OROTATE PHOSPHORIBOSYLTRANSFERASE 1-RELATED"/>
    <property type="match status" value="1"/>
</dbReference>
<dbReference type="CDD" id="cd06223">
    <property type="entry name" value="PRTases_typeI"/>
    <property type="match status" value="1"/>
</dbReference>
<evidence type="ECO:0000256" key="8">
    <source>
        <dbReference type="ARBA" id="ARBA00022975"/>
    </source>
</evidence>
<evidence type="ECO:0000256" key="2">
    <source>
        <dbReference type="ARBA" id="ARBA00004889"/>
    </source>
</evidence>
<dbReference type="EC" id="2.4.2.10" evidence="5"/>
<dbReference type="GO" id="GO:0046132">
    <property type="term" value="P:pyrimidine ribonucleoside biosynthetic process"/>
    <property type="evidence" value="ECO:0007669"/>
    <property type="project" value="UniProtKB-ARBA"/>
</dbReference>
<dbReference type="GO" id="GO:0044205">
    <property type="term" value="P:'de novo' UMP biosynthetic process"/>
    <property type="evidence" value="ECO:0007669"/>
    <property type="project" value="UniProtKB-UniPathway"/>
</dbReference>
<gene>
    <name evidence="10" type="primary">NDAI0K00480</name>
    <name evidence="10" type="ordered locus">NDAI_0K00480</name>
</gene>
<evidence type="ECO:0000256" key="3">
    <source>
        <dbReference type="ARBA" id="ARBA00006340"/>
    </source>
</evidence>
<evidence type="ECO:0000313" key="10">
    <source>
        <dbReference type="EMBL" id="CCD27239.1"/>
    </source>
</evidence>
<dbReference type="OrthoDB" id="5553476at2759"/>
<keyword evidence="11" id="KW-1185">Reference proteome</keyword>
<dbReference type="PANTHER" id="PTHR46683">
    <property type="entry name" value="OROTATE PHOSPHORIBOSYLTRANSFERASE 1-RELATED"/>
    <property type="match status" value="1"/>
</dbReference>
<evidence type="ECO:0000256" key="1">
    <source>
        <dbReference type="ARBA" id="ARBA00003769"/>
    </source>
</evidence>
<name>G0WHH8_NAUDC</name>
<comment type="similarity">
    <text evidence="3">Belongs to the purine/pyrimidine phosphoribosyltransferase family. PyrE subfamily.</text>
</comment>
<dbReference type="GeneID" id="11498027"/>
<dbReference type="HAMAP" id="MF_01208">
    <property type="entry name" value="PyrE"/>
    <property type="match status" value="1"/>
</dbReference>
<feature type="domain" description="Phosphoribosyltransferase" evidence="9">
    <location>
        <begin position="55"/>
        <end position="175"/>
    </location>
</feature>
<dbReference type="Proteomes" id="UP000000689">
    <property type="component" value="Chromosome 11"/>
</dbReference>
<dbReference type="EMBL" id="HE580277">
    <property type="protein sequence ID" value="CCD27239.1"/>
    <property type="molecule type" value="Genomic_DNA"/>
</dbReference>
<organism evidence="10 11">
    <name type="scientific">Naumovozyma dairenensis (strain ATCC 10597 / BCRC 20456 / CBS 421 / NBRC 0211 / NRRL Y-12639)</name>
    <name type="common">Saccharomyces dairenensis</name>
    <dbReference type="NCBI Taxonomy" id="1071378"/>
    <lineage>
        <taxon>Eukaryota</taxon>
        <taxon>Fungi</taxon>
        <taxon>Dikarya</taxon>
        <taxon>Ascomycota</taxon>
        <taxon>Saccharomycotina</taxon>
        <taxon>Saccharomycetes</taxon>
        <taxon>Saccharomycetales</taxon>
        <taxon>Saccharomycetaceae</taxon>
        <taxon>Naumovozyma</taxon>
    </lineage>
</organism>
<dbReference type="Pfam" id="PF00156">
    <property type="entry name" value="Pribosyltran"/>
    <property type="match status" value="1"/>
</dbReference>
<evidence type="ECO:0000256" key="7">
    <source>
        <dbReference type="ARBA" id="ARBA00022679"/>
    </source>
</evidence>
<dbReference type="Gene3D" id="3.40.50.2020">
    <property type="match status" value="1"/>
</dbReference>
<dbReference type="InterPro" id="IPR004467">
    <property type="entry name" value="Or_phspho_trans_dom"/>
</dbReference>
<dbReference type="RefSeq" id="XP_003672482.1">
    <property type="nucleotide sequence ID" value="XM_003672434.1"/>
</dbReference>
<evidence type="ECO:0000256" key="6">
    <source>
        <dbReference type="ARBA" id="ARBA00022676"/>
    </source>
</evidence>
<keyword evidence="8" id="KW-0665">Pyrimidine biosynthesis</keyword>
<comment type="subunit">
    <text evidence="4">Homodimer.</text>
</comment>
<proteinExistence type="inferred from homology"/>
<keyword evidence="6" id="KW-0328">Glycosyltransferase</keyword>
<evidence type="ECO:0000256" key="4">
    <source>
        <dbReference type="ARBA" id="ARBA00011738"/>
    </source>
</evidence>
<evidence type="ECO:0000256" key="5">
    <source>
        <dbReference type="ARBA" id="ARBA00011971"/>
    </source>
</evidence>
<comment type="pathway">
    <text evidence="2">Pyrimidine metabolism; UMP biosynthesis via de novo pathway; UMP from orotate: step 1/2.</text>
</comment>
<dbReference type="AlphaFoldDB" id="G0WHH8"/>
<comment type="function">
    <text evidence="1">Catalyzes the transfer of a ribosyl phosphate group from 5-phosphoribose 1-diphosphate to orotate, leading to the formation of orotidine monophosphate (OMP).</text>
</comment>
<dbReference type="GO" id="GO:0005737">
    <property type="term" value="C:cytoplasm"/>
    <property type="evidence" value="ECO:0007669"/>
    <property type="project" value="TreeGrafter"/>
</dbReference>
<evidence type="ECO:0000259" key="9">
    <source>
        <dbReference type="Pfam" id="PF00156"/>
    </source>
</evidence>